<dbReference type="InterPro" id="IPR009057">
    <property type="entry name" value="Homeodomain-like_sf"/>
</dbReference>
<feature type="compositionally biased region" description="Polar residues" evidence="12">
    <location>
        <begin position="245"/>
        <end position="254"/>
    </location>
</feature>
<evidence type="ECO:0000313" key="16">
    <source>
        <dbReference type="Proteomes" id="UP001163823"/>
    </source>
</evidence>
<proteinExistence type="inferred from homology"/>
<feature type="domain" description="Homeobox" evidence="14">
    <location>
        <begin position="132"/>
        <end position="192"/>
    </location>
</feature>
<protein>
    <recommendedName>
        <fullName evidence="10">Homeobox-leucine zipper protein</fullName>
    </recommendedName>
    <alternativeName>
        <fullName evidence="10">HD-ZIP protein</fullName>
    </alternativeName>
    <alternativeName>
        <fullName evidence="10">Homeodomain transcription factor</fullName>
    </alternativeName>
</protein>
<feature type="region of interest" description="Disordered" evidence="12">
    <location>
        <begin position="237"/>
        <end position="266"/>
    </location>
</feature>
<dbReference type="PROSITE" id="PS50071">
    <property type="entry name" value="HOMEOBOX_2"/>
    <property type="match status" value="1"/>
</dbReference>
<dbReference type="InterPro" id="IPR003106">
    <property type="entry name" value="Leu_zip_homeo"/>
</dbReference>
<evidence type="ECO:0000256" key="5">
    <source>
        <dbReference type="ARBA" id="ARBA00023163"/>
    </source>
</evidence>
<dbReference type="FunFam" id="1.10.10.60:FF:000159">
    <property type="entry name" value="Homeobox-leucine zipper protein HAT5"/>
    <property type="match status" value="1"/>
</dbReference>
<organism evidence="15 16">
    <name type="scientific">Quillaja saponaria</name>
    <name type="common">Soap bark tree</name>
    <dbReference type="NCBI Taxonomy" id="32244"/>
    <lineage>
        <taxon>Eukaryota</taxon>
        <taxon>Viridiplantae</taxon>
        <taxon>Streptophyta</taxon>
        <taxon>Embryophyta</taxon>
        <taxon>Tracheophyta</taxon>
        <taxon>Spermatophyta</taxon>
        <taxon>Magnoliopsida</taxon>
        <taxon>eudicotyledons</taxon>
        <taxon>Gunneridae</taxon>
        <taxon>Pentapetalae</taxon>
        <taxon>rosids</taxon>
        <taxon>fabids</taxon>
        <taxon>Fabales</taxon>
        <taxon>Quillajaceae</taxon>
        <taxon>Quillaja</taxon>
    </lineage>
</organism>
<evidence type="ECO:0000256" key="10">
    <source>
        <dbReference type="RuleBase" id="RU369038"/>
    </source>
</evidence>
<dbReference type="InterPro" id="IPR000047">
    <property type="entry name" value="HTH_motif"/>
</dbReference>
<comment type="similarity">
    <text evidence="7 10">Belongs to the HD-ZIP homeobox family. Class I subfamily.</text>
</comment>
<evidence type="ECO:0000256" key="3">
    <source>
        <dbReference type="ARBA" id="ARBA00023125"/>
    </source>
</evidence>
<dbReference type="InterPro" id="IPR045224">
    <property type="entry name" value="HDZip_class_I_plant"/>
</dbReference>
<keyword evidence="6 8" id="KW-0539">Nucleus</keyword>
<dbReference type="InterPro" id="IPR017970">
    <property type="entry name" value="Homeobox_CS"/>
</dbReference>
<evidence type="ECO:0000256" key="2">
    <source>
        <dbReference type="ARBA" id="ARBA00023015"/>
    </source>
</evidence>
<gene>
    <name evidence="15" type="ORF">O6P43_022795</name>
</gene>
<dbReference type="GO" id="GO:0042802">
    <property type="term" value="F:identical protein binding"/>
    <property type="evidence" value="ECO:0007669"/>
    <property type="project" value="UniProtKB-ARBA"/>
</dbReference>
<evidence type="ECO:0000256" key="1">
    <source>
        <dbReference type="ARBA" id="ARBA00004123"/>
    </source>
</evidence>
<keyword evidence="4 8" id="KW-0371">Homeobox</keyword>
<evidence type="ECO:0000256" key="11">
    <source>
        <dbReference type="SAM" id="Coils"/>
    </source>
</evidence>
<dbReference type="PANTHER" id="PTHR24326">
    <property type="entry name" value="HOMEOBOX-LEUCINE ZIPPER PROTEIN"/>
    <property type="match status" value="1"/>
</dbReference>
<dbReference type="PRINTS" id="PR00031">
    <property type="entry name" value="HTHREPRESSR"/>
</dbReference>
<dbReference type="Pfam" id="PF00046">
    <property type="entry name" value="Homeodomain"/>
    <property type="match status" value="1"/>
</dbReference>
<dbReference type="InterPro" id="IPR001356">
    <property type="entry name" value="HD"/>
</dbReference>
<keyword evidence="5 10" id="KW-0804">Transcription</keyword>
<dbReference type="AlphaFoldDB" id="A0AAD7LDW3"/>
<dbReference type="GO" id="GO:0000981">
    <property type="term" value="F:DNA-binding transcription factor activity, RNA polymerase II-specific"/>
    <property type="evidence" value="ECO:0007669"/>
    <property type="project" value="UniProtKB-UniRule"/>
</dbReference>
<dbReference type="PANTHER" id="PTHR24326:SF606">
    <property type="entry name" value="HOMEOBOX-LEUCINE ZIPPER PROTEIN ATHB-54"/>
    <property type="match status" value="1"/>
</dbReference>
<feature type="DNA-binding region" description="Homeobox" evidence="8">
    <location>
        <begin position="134"/>
        <end position="193"/>
    </location>
</feature>
<dbReference type="KEGG" id="qsa:O6P43_022795"/>
<evidence type="ECO:0000256" key="4">
    <source>
        <dbReference type="ARBA" id="ARBA00023155"/>
    </source>
</evidence>
<dbReference type="GO" id="GO:0043565">
    <property type="term" value="F:sequence-specific DNA binding"/>
    <property type="evidence" value="ECO:0007669"/>
    <property type="project" value="InterPro"/>
</dbReference>
<accession>A0AAD7LDW3</accession>
<keyword evidence="11" id="KW-0175">Coiled coil</keyword>
<comment type="function">
    <text evidence="10">Transcription factor.</text>
</comment>
<keyword evidence="13" id="KW-1133">Transmembrane helix</keyword>
<evidence type="ECO:0000256" key="6">
    <source>
        <dbReference type="ARBA" id="ARBA00023242"/>
    </source>
</evidence>
<feature type="transmembrane region" description="Helical" evidence="13">
    <location>
        <begin position="24"/>
        <end position="45"/>
    </location>
</feature>
<dbReference type="Proteomes" id="UP001163823">
    <property type="component" value="Chromosome 9"/>
</dbReference>
<evidence type="ECO:0000256" key="8">
    <source>
        <dbReference type="PROSITE-ProRule" id="PRU00108"/>
    </source>
</evidence>
<evidence type="ECO:0000256" key="12">
    <source>
        <dbReference type="SAM" id="MobiDB-lite"/>
    </source>
</evidence>
<dbReference type="SMART" id="SM00389">
    <property type="entry name" value="HOX"/>
    <property type="match status" value="1"/>
</dbReference>
<evidence type="ECO:0000256" key="9">
    <source>
        <dbReference type="RuleBase" id="RU000682"/>
    </source>
</evidence>
<name>A0AAD7LDW3_QUISA</name>
<evidence type="ECO:0000256" key="7">
    <source>
        <dbReference type="ARBA" id="ARBA00025748"/>
    </source>
</evidence>
<keyword evidence="16" id="KW-1185">Reference proteome</keyword>
<dbReference type="Pfam" id="PF02183">
    <property type="entry name" value="HALZ"/>
    <property type="match status" value="1"/>
</dbReference>
<keyword evidence="2 10" id="KW-0805">Transcription regulation</keyword>
<dbReference type="EMBL" id="JARAOO010000009">
    <property type="protein sequence ID" value="KAJ7956334.1"/>
    <property type="molecule type" value="Genomic_DNA"/>
</dbReference>
<dbReference type="GO" id="GO:0045893">
    <property type="term" value="P:positive regulation of DNA-templated transcription"/>
    <property type="evidence" value="ECO:0007669"/>
    <property type="project" value="TreeGrafter"/>
</dbReference>
<feature type="region of interest" description="Disordered" evidence="12">
    <location>
        <begin position="307"/>
        <end position="328"/>
    </location>
</feature>
<dbReference type="Gene3D" id="1.10.10.60">
    <property type="entry name" value="Homeodomain-like"/>
    <property type="match status" value="1"/>
</dbReference>
<dbReference type="CDD" id="cd00086">
    <property type="entry name" value="homeodomain"/>
    <property type="match status" value="1"/>
</dbReference>
<feature type="coiled-coil region" evidence="11">
    <location>
        <begin position="198"/>
        <end position="232"/>
    </location>
</feature>
<comment type="caution">
    <text evidence="15">The sequence shown here is derived from an EMBL/GenBank/DDBJ whole genome shotgun (WGS) entry which is preliminary data.</text>
</comment>
<dbReference type="GO" id="GO:0005634">
    <property type="term" value="C:nucleus"/>
    <property type="evidence" value="ECO:0007669"/>
    <property type="project" value="UniProtKB-SubCell"/>
</dbReference>
<reference evidence="15" key="1">
    <citation type="journal article" date="2023" name="Science">
        <title>Elucidation of the pathway for biosynthesis of saponin adjuvants from the soapbark tree.</title>
        <authorList>
            <person name="Reed J."/>
            <person name="Orme A."/>
            <person name="El-Demerdash A."/>
            <person name="Owen C."/>
            <person name="Martin L.B.B."/>
            <person name="Misra R.C."/>
            <person name="Kikuchi S."/>
            <person name="Rejzek M."/>
            <person name="Martin A.C."/>
            <person name="Harkess A."/>
            <person name="Leebens-Mack J."/>
            <person name="Louveau T."/>
            <person name="Stephenson M.J."/>
            <person name="Osbourn A."/>
        </authorList>
    </citation>
    <scope>NUCLEOTIDE SEQUENCE</scope>
    <source>
        <strain evidence="15">S10</strain>
    </source>
</reference>
<keyword evidence="13" id="KW-0472">Membrane</keyword>
<sequence length="370" mass="41438">MLSFNSSIMYRIYKLHFSSNGLEAYAIFLWLGPLFCILIGLGFILMAGGRVYNDGCGNISNLSVLIQNQSGPCTSQQPLDGLFLSGSSSSSFLGPRSMVSFQDVNGEKGTGRSFFRSIDHEENGDDDFDEYFHHPEKKRRLGADQVQFLEKSFESDNKLEPERKIQLAKDLGLQPRQVAIWFQNRRARWKTKQLEKDYEALHASYDSLKVDYENLLKEKDKLKAEVLVLTEKLLPREKGGGDIGQTDTNNSQGPLQKPLVDSTSEGEGSKLSIVACKQEGISSAKSDIFDSESPHYTDGVHSSLLEPGDSSYVFEPDQSDLSQDEEDSLSKSLLPACIFPKLEDGDYSDPPETCNFGFPVEDHAFWSWSY</sequence>
<evidence type="ECO:0000313" key="15">
    <source>
        <dbReference type="EMBL" id="KAJ7956334.1"/>
    </source>
</evidence>
<evidence type="ECO:0000256" key="13">
    <source>
        <dbReference type="SAM" id="Phobius"/>
    </source>
</evidence>
<dbReference type="PROSITE" id="PS00027">
    <property type="entry name" value="HOMEOBOX_1"/>
    <property type="match status" value="1"/>
</dbReference>
<dbReference type="SUPFAM" id="SSF46689">
    <property type="entry name" value="Homeodomain-like"/>
    <property type="match status" value="1"/>
</dbReference>
<evidence type="ECO:0000259" key="14">
    <source>
        <dbReference type="PROSITE" id="PS50071"/>
    </source>
</evidence>
<comment type="subcellular location">
    <subcellularLocation>
        <location evidence="1 8 9">Nucleus</location>
    </subcellularLocation>
</comment>
<keyword evidence="3 8" id="KW-0238">DNA-binding</keyword>
<keyword evidence="13" id="KW-0812">Transmembrane</keyword>